<name>A0A368F192_ANCCA</name>
<sequence>MFQQIAVITTLLLGCVLAFEFKNVAEFYKGIAMEDWQKFQENLTSDELAVLGEIYGEYPDIRKTHKIVAEMEKRSPTLYDKFMNNKRAKMDKIFVLGSEARAFVTKVKLIEGKYAVQLATGKLDDKVKAAMLNLFEEFEALSSADKTDFGKNYPHHFKLFSNKQVLESLEAEE</sequence>
<dbReference type="OrthoDB" id="5881367at2759"/>
<keyword evidence="3" id="KW-0964">Secreted</keyword>
<dbReference type="Pfam" id="PF05823">
    <property type="entry name" value="Gp-FAR-1"/>
    <property type="match status" value="1"/>
</dbReference>
<comment type="subcellular location">
    <subcellularLocation>
        <location evidence="1">Secreted</location>
    </subcellularLocation>
</comment>
<dbReference type="EMBL" id="JOJR01010129">
    <property type="protein sequence ID" value="RCN25866.1"/>
    <property type="molecule type" value="Genomic_DNA"/>
</dbReference>
<evidence type="ECO:0000313" key="9">
    <source>
        <dbReference type="Proteomes" id="UP000252519"/>
    </source>
</evidence>
<gene>
    <name evidence="8" type="ORF">ANCCAN_28419</name>
</gene>
<dbReference type="GO" id="GO:0005576">
    <property type="term" value="C:extracellular region"/>
    <property type="evidence" value="ECO:0007669"/>
    <property type="project" value="UniProtKB-SubCell"/>
</dbReference>
<dbReference type="Proteomes" id="UP000252519">
    <property type="component" value="Unassembled WGS sequence"/>
</dbReference>
<proteinExistence type="inferred from homology"/>
<evidence type="ECO:0000256" key="3">
    <source>
        <dbReference type="ARBA" id="ARBA00022525"/>
    </source>
</evidence>
<accession>A0A368F192</accession>
<dbReference type="InterPro" id="IPR008632">
    <property type="entry name" value="Gp-FAR-1"/>
</dbReference>
<dbReference type="Gene3D" id="1.20.120.1100">
    <property type="match status" value="1"/>
</dbReference>
<evidence type="ECO:0000256" key="4">
    <source>
        <dbReference type="ARBA" id="ARBA00022729"/>
    </source>
</evidence>
<evidence type="ECO:0000256" key="6">
    <source>
        <dbReference type="ARBA" id="ARBA00023121"/>
    </source>
</evidence>
<dbReference type="AlphaFoldDB" id="A0A368F192"/>
<keyword evidence="6" id="KW-0446">Lipid-binding</keyword>
<protein>
    <recommendedName>
        <fullName evidence="10">Nematode fatty acid retinoid binding protein</fullName>
    </recommendedName>
</protein>
<organism evidence="8 9">
    <name type="scientific">Ancylostoma caninum</name>
    <name type="common">Dog hookworm</name>
    <dbReference type="NCBI Taxonomy" id="29170"/>
    <lineage>
        <taxon>Eukaryota</taxon>
        <taxon>Metazoa</taxon>
        <taxon>Ecdysozoa</taxon>
        <taxon>Nematoda</taxon>
        <taxon>Chromadorea</taxon>
        <taxon>Rhabditida</taxon>
        <taxon>Rhabditina</taxon>
        <taxon>Rhabditomorpha</taxon>
        <taxon>Strongyloidea</taxon>
        <taxon>Ancylostomatidae</taxon>
        <taxon>Ancylostomatinae</taxon>
        <taxon>Ancylostoma</taxon>
    </lineage>
</organism>
<keyword evidence="9" id="KW-1185">Reference proteome</keyword>
<comment type="similarity">
    <text evidence="2">Belongs to the fatty-acid and retinol-binding protein (FARBP) family.</text>
</comment>
<reference evidence="8 9" key="1">
    <citation type="submission" date="2014-10" db="EMBL/GenBank/DDBJ databases">
        <title>Draft genome of the hookworm Ancylostoma caninum.</title>
        <authorList>
            <person name="Mitreva M."/>
        </authorList>
    </citation>
    <scope>NUCLEOTIDE SEQUENCE [LARGE SCALE GENOMIC DNA]</scope>
    <source>
        <strain evidence="8 9">Baltimore</strain>
    </source>
</reference>
<feature type="signal peptide" evidence="7">
    <location>
        <begin position="1"/>
        <end position="18"/>
    </location>
</feature>
<evidence type="ECO:0000256" key="2">
    <source>
        <dbReference type="ARBA" id="ARBA00006648"/>
    </source>
</evidence>
<comment type="caution">
    <text evidence="8">The sequence shown here is derived from an EMBL/GenBank/DDBJ whole genome shotgun (WGS) entry which is preliminary data.</text>
</comment>
<evidence type="ECO:0000313" key="8">
    <source>
        <dbReference type="EMBL" id="RCN25866.1"/>
    </source>
</evidence>
<evidence type="ECO:0000256" key="5">
    <source>
        <dbReference type="ARBA" id="ARBA00023054"/>
    </source>
</evidence>
<evidence type="ECO:0008006" key="10">
    <source>
        <dbReference type="Google" id="ProtNLM"/>
    </source>
</evidence>
<feature type="chain" id="PRO_5016968677" description="Nematode fatty acid retinoid binding protein" evidence="7">
    <location>
        <begin position="19"/>
        <end position="173"/>
    </location>
</feature>
<evidence type="ECO:0000256" key="1">
    <source>
        <dbReference type="ARBA" id="ARBA00004613"/>
    </source>
</evidence>
<dbReference type="GO" id="GO:0008289">
    <property type="term" value="F:lipid binding"/>
    <property type="evidence" value="ECO:0007669"/>
    <property type="project" value="UniProtKB-KW"/>
</dbReference>
<keyword evidence="5" id="KW-0175">Coiled coil</keyword>
<keyword evidence="4 7" id="KW-0732">Signal</keyword>
<evidence type="ECO:0000256" key="7">
    <source>
        <dbReference type="SAM" id="SignalP"/>
    </source>
</evidence>